<dbReference type="RefSeq" id="WP_092688804.1">
    <property type="nucleotide sequence ID" value="NZ_FOGU01000002.1"/>
</dbReference>
<dbReference type="AlphaFoldDB" id="A0A1H9RBD2"/>
<dbReference type="Pfam" id="PF01627">
    <property type="entry name" value="Hpt"/>
    <property type="match status" value="1"/>
</dbReference>
<sequence length="119" mass="12829">MNRASSQAQFDGQVSAIRDQFLAGLPDRILEMEALCVALRRAPDRGRIDQLGMHLHKIAGIAGSLGYARLGETARRADATVSQAPAEASAAALWHEIEAQVEQCLDDMEDALDALDRSA</sequence>
<feature type="modified residue" description="Phosphohistidine" evidence="2">
    <location>
        <position position="56"/>
    </location>
</feature>
<evidence type="ECO:0000256" key="1">
    <source>
        <dbReference type="ARBA" id="ARBA00023012"/>
    </source>
</evidence>
<dbReference type="GO" id="GO:0004672">
    <property type="term" value="F:protein kinase activity"/>
    <property type="evidence" value="ECO:0007669"/>
    <property type="project" value="UniProtKB-ARBA"/>
</dbReference>
<keyword evidence="2" id="KW-0597">Phosphoprotein</keyword>
<dbReference type="PROSITE" id="PS50894">
    <property type="entry name" value="HPT"/>
    <property type="match status" value="1"/>
</dbReference>
<feature type="domain" description="HPt" evidence="3">
    <location>
        <begin position="10"/>
        <end position="115"/>
    </location>
</feature>
<evidence type="ECO:0000256" key="2">
    <source>
        <dbReference type="PROSITE-ProRule" id="PRU00110"/>
    </source>
</evidence>
<evidence type="ECO:0000259" key="3">
    <source>
        <dbReference type="PROSITE" id="PS50894"/>
    </source>
</evidence>
<protein>
    <submittedName>
        <fullName evidence="4">Hpt domain-containing protein</fullName>
    </submittedName>
</protein>
<keyword evidence="1" id="KW-0902">Two-component regulatory system</keyword>
<dbReference type="EMBL" id="FOGU01000002">
    <property type="protein sequence ID" value="SER70241.1"/>
    <property type="molecule type" value="Genomic_DNA"/>
</dbReference>
<evidence type="ECO:0000313" key="5">
    <source>
        <dbReference type="Proteomes" id="UP000198885"/>
    </source>
</evidence>
<dbReference type="InterPro" id="IPR036641">
    <property type="entry name" value="HPT_dom_sf"/>
</dbReference>
<name>A0A1H9RBD2_9RHOB</name>
<dbReference type="GO" id="GO:0000160">
    <property type="term" value="P:phosphorelay signal transduction system"/>
    <property type="evidence" value="ECO:0007669"/>
    <property type="project" value="UniProtKB-KW"/>
</dbReference>
<dbReference type="Gene3D" id="1.20.120.160">
    <property type="entry name" value="HPT domain"/>
    <property type="match status" value="1"/>
</dbReference>
<accession>A0A1H9RBD2</accession>
<organism evidence="4 5">
    <name type="scientific">Tranquillimonas rosea</name>
    <dbReference type="NCBI Taxonomy" id="641238"/>
    <lineage>
        <taxon>Bacteria</taxon>
        <taxon>Pseudomonadati</taxon>
        <taxon>Pseudomonadota</taxon>
        <taxon>Alphaproteobacteria</taxon>
        <taxon>Rhodobacterales</taxon>
        <taxon>Roseobacteraceae</taxon>
        <taxon>Tranquillimonas</taxon>
    </lineage>
</organism>
<reference evidence="4 5" key="1">
    <citation type="submission" date="2016-10" db="EMBL/GenBank/DDBJ databases">
        <authorList>
            <person name="de Groot N.N."/>
        </authorList>
    </citation>
    <scope>NUCLEOTIDE SEQUENCE [LARGE SCALE GENOMIC DNA]</scope>
    <source>
        <strain evidence="4 5">DSM 23042</strain>
    </source>
</reference>
<dbReference type="InterPro" id="IPR008207">
    <property type="entry name" value="Sig_transdc_His_kin_Hpt_dom"/>
</dbReference>
<gene>
    <name evidence="4" type="ORF">SAMN04490244_102207</name>
</gene>
<keyword evidence="5" id="KW-1185">Reference proteome</keyword>
<dbReference type="OrthoDB" id="7889027at2"/>
<proteinExistence type="predicted"/>
<dbReference type="SUPFAM" id="SSF47226">
    <property type="entry name" value="Histidine-containing phosphotransfer domain, HPT domain"/>
    <property type="match status" value="1"/>
</dbReference>
<dbReference type="STRING" id="641238.SAMN04490244_102207"/>
<evidence type="ECO:0000313" key="4">
    <source>
        <dbReference type="EMBL" id="SER70241.1"/>
    </source>
</evidence>
<dbReference type="Proteomes" id="UP000198885">
    <property type="component" value="Unassembled WGS sequence"/>
</dbReference>